<keyword evidence="8" id="KW-1185">Reference proteome</keyword>
<evidence type="ECO:0000256" key="5">
    <source>
        <dbReference type="ARBA" id="ARBA00023128"/>
    </source>
</evidence>
<dbReference type="Gene3D" id="1.25.40.10">
    <property type="entry name" value="Tetratricopeptide repeat domain"/>
    <property type="match status" value="2"/>
</dbReference>
<keyword evidence="5" id="KW-0496">Mitochondrion</keyword>
<dbReference type="PANTHER" id="PTHR45717">
    <property type="entry name" value="OS12G0527900 PROTEIN"/>
    <property type="match status" value="1"/>
</dbReference>
<feature type="repeat" description="PPR" evidence="6">
    <location>
        <begin position="133"/>
        <end position="167"/>
    </location>
</feature>
<comment type="similarity">
    <text evidence="2">Belongs to the PPR family. P subfamily.</text>
</comment>
<dbReference type="FunFam" id="1.25.40.10:FF:000385">
    <property type="entry name" value="Pentatricopeptide repeat-containing protein mitochondrial"/>
    <property type="match status" value="1"/>
</dbReference>
<protein>
    <submittedName>
        <fullName evidence="7">Pentatricopeptide repeat-containing protein, mitochondrial</fullName>
    </submittedName>
</protein>
<dbReference type="InterPro" id="IPR002885">
    <property type="entry name" value="PPR_rpt"/>
</dbReference>
<name>A0AAE2CDF2_9LAMI</name>
<dbReference type="SUPFAM" id="SSF48452">
    <property type="entry name" value="TPR-like"/>
    <property type="match status" value="2"/>
</dbReference>
<evidence type="ECO:0000256" key="4">
    <source>
        <dbReference type="ARBA" id="ARBA00022946"/>
    </source>
</evidence>
<accession>A0AAE2CDF2</accession>
<dbReference type="EMBL" id="JACGWO010000009">
    <property type="protein sequence ID" value="KAK4418041.1"/>
    <property type="molecule type" value="Genomic_DNA"/>
</dbReference>
<sequence length="515" mass="59317">MANPTRRFATGGYTFVQRLSTEVKLAPLQLQQEDSLYRRLSKLGRKEGTVASTINEYIREGRAVRKFELDLCVKELRKYKKYHQALEIMEWMEAQKFNFAHKDYAMRLDLIGKARGLAAAENYFSGLSPSAKAPCTYGALLNCYCKVKMTDKALDLFSKMVEGNMIRRALPFNNLMSLYMKLGQPEKVAILAEEMKKRNIKPDTFTYNLLMNSRSCLNDIEGVERVFEEMKQEDEKQCNWTSYSNLAVLYNRSGHREKAVMALKNLEKVMNLKDRDAYHFLISLYAGLSDLHNVHRIWKSLKSSLRVVTNMSYLTMLRALSNLNDISGMKKCYEEWRSVCPSYDVRLPQVAIGAYLAHDMLGEAVSVLQDALEGSNGPFFRAWEKFMIFFLKKHQIKQALQFMEIATSEASNNGWRPKSDTIDIFLNYFKEEGDVNSAEEFYKFMKRINCVDSHVYESLLQTYVAAGRTVSDMRERIEGDGVEISNELEDLLASRDNCKKNPVLSFISKILPRGL</sequence>
<evidence type="ECO:0000256" key="6">
    <source>
        <dbReference type="PROSITE-ProRule" id="PRU00708"/>
    </source>
</evidence>
<comment type="caution">
    <text evidence="7">The sequence shown here is derived from an EMBL/GenBank/DDBJ whole genome shotgun (WGS) entry which is preliminary data.</text>
</comment>
<dbReference type="AlphaFoldDB" id="A0AAE2CDF2"/>
<comment type="subcellular location">
    <subcellularLocation>
        <location evidence="1">Mitochondrion</location>
    </subcellularLocation>
</comment>
<feature type="repeat" description="PPR" evidence="6">
    <location>
        <begin position="203"/>
        <end position="237"/>
    </location>
</feature>
<evidence type="ECO:0000256" key="1">
    <source>
        <dbReference type="ARBA" id="ARBA00004173"/>
    </source>
</evidence>
<evidence type="ECO:0000256" key="3">
    <source>
        <dbReference type="ARBA" id="ARBA00022737"/>
    </source>
</evidence>
<dbReference type="Pfam" id="PF01535">
    <property type="entry name" value="PPR"/>
    <property type="match status" value="1"/>
</dbReference>
<dbReference type="NCBIfam" id="TIGR00756">
    <property type="entry name" value="PPR"/>
    <property type="match status" value="2"/>
</dbReference>
<evidence type="ECO:0000256" key="2">
    <source>
        <dbReference type="ARBA" id="ARBA00007626"/>
    </source>
</evidence>
<dbReference type="GO" id="GO:0003729">
    <property type="term" value="F:mRNA binding"/>
    <property type="evidence" value="ECO:0007669"/>
    <property type="project" value="UniProtKB-ARBA"/>
</dbReference>
<dbReference type="PROSITE" id="PS51375">
    <property type="entry name" value="PPR"/>
    <property type="match status" value="3"/>
</dbReference>
<dbReference type="InterPro" id="IPR011990">
    <property type="entry name" value="TPR-like_helical_dom_sf"/>
</dbReference>
<gene>
    <name evidence="7" type="ORF">Salat_2216800</name>
</gene>
<dbReference type="GO" id="GO:0005739">
    <property type="term" value="C:mitochondrion"/>
    <property type="evidence" value="ECO:0007669"/>
    <property type="project" value="UniProtKB-SubCell"/>
</dbReference>
<keyword evidence="3" id="KW-0677">Repeat</keyword>
<keyword evidence="4" id="KW-0809">Transit peptide</keyword>
<feature type="repeat" description="PPR" evidence="6">
    <location>
        <begin position="168"/>
        <end position="202"/>
    </location>
</feature>
<reference evidence="7" key="2">
    <citation type="journal article" date="2024" name="Plant">
        <title>Genomic evolution and insights into agronomic trait innovations of Sesamum species.</title>
        <authorList>
            <person name="Miao H."/>
            <person name="Wang L."/>
            <person name="Qu L."/>
            <person name="Liu H."/>
            <person name="Sun Y."/>
            <person name="Le M."/>
            <person name="Wang Q."/>
            <person name="Wei S."/>
            <person name="Zheng Y."/>
            <person name="Lin W."/>
            <person name="Duan Y."/>
            <person name="Cao H."/>
            <person name="Xiong S."/>
            <person name="Wang X."/>
            <person name="Wei L."/>
            <person name="Li C."/>
            <person name="Ma Q."/>
            <person name="Ju M."/>
            <person name="Zhao R."/>
            <person name="Li G."/>
            <person name="Mu C."/>
            <person name="Tian Q."/>
            <person name="Mei H."/>
            <person name="Zhang T."/>
            <person name="Gao T."/>
            <person name="Zhang H."/>
        </authorList>
    </citation>
    <scope>NUCLEOTIDE SEQUENCE</scope>
    <source>
        <strain evidence="7">3651</strain>
    </source>
</reference>
<dbReference type="Proteomes" id="UP001293254">
    <property type="component" value="Unassembled WGS sequence"/>
</dbReference>
<dbReference type="PANTHER" id="PTHR45717:SF8">
    <property type="entry name" value="OS01G0301000 PROTEIN"/>
    <property type="match status" value="1"/>
</dbReference>
<dbReference type="Pfam" id="PF13041">
    <property type="entry name" value="PPR_2"/>
    <property type="match status" value="1"/>
</dbReference>
<reference evidence="7" key="1">
    <citation type="submission" date="2020-06" db="EMBL/GenBank/DDBJ databases">
        <authorList>
            <person name="Li T."/>
            <person name="Hu X."/>
            <person name="Zhang T."/>
            <person name="Song X."/>
            <person name="Zhang H."/>
            <person name="Dai N."/>
            <person name="Sheng W."/>
            <person name="Hou X."/>
            <person name="Wei L."/>
        </authorList>
    </citation>
    <scope>NUCLEOTIDE SEQUENCE</scope>
    <source>
        <strain evidence="7">3651</strain>
        <tissue evidence="7">Leaf</tissue>
    </source>
</reference>
<proteinExistence type="inferred from homology"/>
<organism evidence="7 8">
    <name type="scientific">Sesamum alatum</name>
    <dbReference type="NCBI Taxonomy" id="300844"/>
    <lineage>
        <taxon>Eukaryota</taxon>
        <taxon>Viridiplantae</taxon>
        <taxon>Streptophyta</taxon>
        <taxon>Embryophyta</taxon>
        <taxon>Tracheophyta</taxon>
        <taxon>Spermatophyta</taxon>
        <taxon>Magnoliopsida</taxon>
        <taxon>eudicotyledons</taxon>
        <taxon>Gunneridae</taxon>
        <taxon>Pentapetalae</taxon>
        <taxon>asterids</taxon>
        <taxon>lamiids</taxon>
        <taxon>Lamiales</taxon>
        <taxon>Pedaliaceae</taxon>
        <taxon>Sesamum</taxon>
    </lineage>
</organism>
<evidence type="ECO:0000313" key="7">
    <source>
        <dbReference type="EMBL" id="KAK4418041.1"/>
    </source>
</evidence>
<evidence type="ECO:0000313" key="8">
    <source>
        <dbReference type="Proteomes" id="UP001293254"/>
    </source>
</evidence>